<dbReference type="InterPro" id="IPR029035">
    <property type="entry name" value="DHS-like_NAD/FAD-binding_dom"/>
</dbReference>
<dbReference type="GO" id="GO:0000287">
    <property type="term" value="F:magnesium ion binding"/>
    <property type="evidence" value="ECO:0007669"/>
    <property type="project" value="InterPro"/>
</dbReference>
<dbReference type="GO" id="GO:0005948">
    <property type="term" value="C:acetolactate synthase complex"/>
    <property type="evidence" value="ECO:0007669"/>
    <property type="project" value="TreeGrafter"/>
</dbReference>
<keyword evidence="8" id="KW-0100">Branched-chain amino acid biosynthesis</keyword>
<comment type="similarity">
    <text evidence="4">Belongs to the TPP enzyme family.</text>
</comment>
<dbReference type="AlphaFoldDB" id="A0AA35WA40"/>
<comment type="pathway">
    <text evidence="3">Amino-acid biosynthesis; L-valine biosynthesis; L-valine from pyruvate: step 1/4.</text>
</comment>
<dbReference type="SUPFAM" id="SSF52467">
    <property type="entry name" value="DHS-like NAD/FAD-binding domain"/>
    <property type="match status" value="1"/>
</dbReference>
<evidence type="ECO:0000256" key="9">
    <source>
        <dbReference type="ARBA" id="ARBA00030510"/>
    </source>
</evidence>
<dbReference type="FunFam" id="3.40.50.1220:FF:000008">
    <property type="entry name" value="Acetolactate synthase"/>
    <property type="match status" value="1"/>
</dbReference>
<evidence type="ECO:0000256" key="4">
    <source>
        <dbReference type="ARBA" id="ARBA00007812"/>
    </source>
</evidence>
<comment type="catalytic activity">
    <reaction evidence="11">
        <text>(2R)-hydroxyhexadecanoyl-CoA = pentadecanal + formyl-CoA</text>
        <dbReference type="Rhea" id="RHEA:55212"/>
        <dbReference type="ChEBI" id="CHEBI:17302"/>
        <dbReference type="ChEBI" id="CHEBI:57376"/>
        <dbReference type="ChEBI" id="CHEBI:138654"/>
    </reaction>
    <physiologicalReaction direction="left-to-right" evidence="11">
        <dbReference type="Rhea" id="RHEA:55213"/>
    </physiologicalReaction>
</comment>
<evidence type="ECO:0000256" key="3">
    <source>
        <dbReference type="ARBA" id="ARBA00005025"/>
    </source>
</evidence>
<sequence>MSAADLPHTIREAFQIAQEGRPGPVLIDVPRDVQLELAEFEYPEIPVPARAAMSEETEAAVVKAAKLINEAERPVLIAGHGVLASHAWDELMELAEATGIPVINTLLGLSSFPRNHPLSLGMLGMHGMYWSNIVVDQADLVVGLGMRFDDRVTGKASTFAPHARIIHLDIESSQVGRNVPVEVPLVGDAKVIMRALVPLVKNVDRPEWMSYIEGLKKDHPSLAIPKTDKLLVQHVLSEMNELIQENPESVIVTGVGQHQMWAAQFLFFNGHNTFVSSGGLGAMGFELPAAMGAQVGQPNVPVWSIAGDGGIQMTSQELATVAQENLPVKIALINNGYLGMVRQWQEMFFENHLKEVPIPGPDFVKLSQAYGIPAMKVTHQEDVMPALRKAQAHDGPYLIEFVVDPSVNLYPMVPPGGSLGETMEDPLTVGATTS</sequence>
<gene>
    <name evidence="14" type="ORF">GBAR_LOCUS8673</name>
</gene>
<dbReference type="CDD" id="cd02015">
    <property type="entry name" value="TPP_AHAS"/>
    <property type="match status" value="1"/>
</dbReference>
<evidence type="ECO:0000256" key="8">
    <source>
        <dbReference type="ARBA" id="ARBA00023304"/>
    </source>
</evidence>
<dbReference type="GO" id="GO:0009097">
    <property type="term" value="P:isoleucine biosynthetic process"/>
    <property type="evidence" value="ECO:0007669"/>
    <property type="project" value="TreeGrafter"/>
</dbReference>
<evidence type="ECO:0000256" key="10">
    <source>
        <dbReference type="ARBA" id="ARBA00048738"/>
    </source>
</evidence>
<dbReference type="GO" id="GO:0009099">
    <property type="term" value="P:L-valine biosynthetic process"/>
    <property type="evidence" value="ECO:0007669"/>
    <property type="project" value="TreeGrafter"/>
</dbReference>
<evidence type="ECO:0000256" key="2">
    <source>
        <dbReference type="ARBA" id="ARBA00004974"/>
    </source>
</evidence>
<keyword evidence="7" id="KW-0786">Thiamine pyrophosphate</keyword>
<keyword evidence="8" id="KW-0028">Amino-acid biosynthesis</keyword>
<dbReference type="Pfam" id="PF02775">
    <property type="entry name" value="TPP_enzyme_C"/>
    <property type="match status" value="1"/>
</dbReference>
<comment type="catalytic activity">
    <reaction evidence="10">
        <text>2-hydroxyoctadecanoyl-CoA = heptadecanal + formyl-CoA</text>
        <dbReference type="Rhea" id="RHEA:55196"/>
        <dbReference type="ChEBI" id="CHEBI:57376"/>
        <dbReference type="ChEBI" id="CHEBI:74116"/>
        <dbReference type="ChEBI" id="CHEBI:138631"/>
    </reaction>
    <physiologicalReaction direction="left-to-right" evidence="10">
        <dbReference type="Rhea" id="RHEA:55197"/>
    </physiologicalReaction>
</comment>
<reference evidence="14" key="1">
    <citation type="submission" date="2023-03" db="EMBL/GenBank/DDBJ databases">
        <authorList>
            <person name="Steffen K."/>
            <person name="Cardenas P."/>
        </authorList>
    </citation>
    <scope>NUCLEOTIDE SEQUENCE</scope>
</reference>
<evidence type="ECO:0000259" key="12">
    <source>
        <dbReference type="Pfam" id="PF00205"/>
    </source>
</evidence>
<name>A0AA35WA40_GEOBA</name>
<dbReference type="GO" id="GO:0030976">
    <property type="term" value="F:thiamine pyrophosphate binding"/>
    <property type="evidence" value="ECO:0007669"/>
    <property type="project" value="InterPro"/>
</dbReference>
<dbReference type="InterPro" id="IPR029061">
    <property type="entry name" value="THDP-binding"/>
</dbReference>
<feature type="domain" description="Thiamine pyrophosphate enzyme TPP-binding" evidence="13">
    <location>
        <begin position="254"/>
        <end position="401"/>
    </location>
</feature>
<dbReference type="PANTHER" id="PTHR18968:SF13">
    <property type="entry name" value="ACETOLACTATE SYNTHASE CATALYTIC SUBUNIT, MITOCHONDRIAL"/>
    <property type="match status" value="1"/>
</dbReference>
<evidence type="ECO:0000256" key="7">
    <source>
        <dbReference type="ARBA" id="ARBA00023052"/>
    </source>
</evidence>
<dbReference type="Pfam" id="PF00205">
    <property type="entry name" value="TPP_enzyme_M"/>
    <property type="match status" value="1"/>
</dbReference>
<dbReference type="InterPro" id="IPR000399">
    <property type="entry name" value="TPP-bd_CS"/>
</dbReference>
<dbReference type="InterPro" id="IPR045229">
    <property type="entry name" value="TPP_enz"/>
</dbReference>
<evidence type="ECO:0000259" key="13">
    <source>
        <dbReference type="Pfam" id="PF02775"/>
    </source>
</evidence>
<protein>
    <recommendedName>
        <fullName evidence="6">2-hydroxyacyl-CoA lyase 2</fullName>
        <ecNumber evidence="5">2.2.1.6</ecNumber>
    </recommendedName>
    <alternativeName>
        <fullName evidence="9">IlvB-like protein</fullName>
    </alternativeName>
</protein>
<dbReference type="Gene3D" id="3.40.50.970">
    <property type="match status" value="2"/>
</dbReference>
<dbReference type="EC" id="2.2.1.6" evidence="5"/>
<dbReference type="InterPro" id="IPR012000">
    <property type="entry name" value="Thiamin_PyroP_enz_cen_dom"/>
</dbReference>
<evidence type="ECO:0000256" key="1">
    <source>
        <dbReference type="ARBA" id="ARBA00001964"/>
    </source>
</evidence>
<comment type="cofactor">
    <cofactor evidence="1">
        <name>thiamine diphosphate</name>
        <dbReference type="ChEBI" id="CHEBI:58937"/>
    </cofactor>
</comment>
<dbReference type="CDD" id="cd07035">
    <property type="entry name" value="TPP_PYR_POX_like"/>
    <property type="match status" value="1"/>
</dbReference>
<evidence type="ECO:0000256" key="11">
    <source>
        <dbReference type="ARBA" id="ARBA00048767"/>
    </source>
</evidence>
<comment type="caution">
    <text evidence="14">The sequence shown here is derived from an EMBL/GenBank/DDBJ whole genome shotgun (WGS) entry which is preliminary data.</text>
</comment>
<keyword evidence="15" id="KW-1185">Reference proteome</keyword>
<dbReference type="InterPro" id="IPR039368">
    <property type="entry name" value="AHAS_TPP"/>
</dbReference>
<dbReference type="Gene3D" id="3.40.50.1220">
    <property type="entry name" value="TPP-binding domain"/>
    <property type="match status" value="1"/>
</dbReference>
<dbReference type="PANTHER" id="PTHR18968">
    <property type="entry name" value="THIAMINE PYROPHOSPHATE ENZYMES"/>
    <property type="match status" value="1"/>
</dbReference>
<accession>A0AA35WA40</accession>
<evidence type="ECO:0000256" key="6">
    <source>
        <dbReference type="ARBA" id="ARBA00018936"/>
    </source>
</evidence>
<dbReference type="GO" id="GO:0003984">
    <property type="term" value="F:acetolactate synthase activity"/>
    <property type="evidence" value="ECO:0007669"/>
    <property type="project" value="UniProtKB-EC"/>
</dbReference>
<organism evidence="14 15">
    <name type="scientific">Geodia barretti</name>
    <name type="common">Barrett's horny sponge</name>
    <dbReference type="NCBI Taxonomy" id="519541"/>
    <lineage>
        <taxon>Eukaryota</taxon>
        <taxon>Metazoa</taxon>
        <taxon>Porifera</taxon>
        <taxon>Demospongiae</taxon>
        <taxon>Heteroscleromorpha</taxon>
        <taxon>Tetractinellida</taxon>
        <taxon>Astrophorina</taxon>
        <taxon>Geodiidae</taxon>
        <taxon>Geodia</taxon>
    </lineage>
</organism>
<dbReference type="Proteomes" id="UP001174909">
    <property type="component" value="Unassembled WGS sequence"/>
</dbReference>
<proteinExistence type="inferred from homology"/>
<comment type="pathway">
    <text evidence="2">Amino-acid biosynthesis; L-isoleucine biosynthesis; L-isoleucine from 2-oxobutanoate: step 1/4.</text>
</comment>
<dbReference type="EMBL" id="CASHTH010001293">
    <property type="protein sequence ID" value="CAI8013748.1"/>
    <property type="molecule type" value="Genomic_DNA"/>
</dbReference>
<evidence type="ECO:0000256" key="5">
    <source>
        <dbReference type="ARBA" id="ARBA00013145"/>
    </source>
</evidence>
<dbReference type="PROSITE" id="PS00187">
    <property type="entry name" value="TPP_ENZYMES"/>
    <property type="match status" value="1"/>
</dbReference>
<dbReference type="SUPFAM" id="SSF52518">
    <property type="entry name" value="Thiamin diphosphate-binding fold (THDP-binding)"/>
    <property type="match status" value="2"/>
</dbReference>
<feature type="domain" description="Thiamine pyrophosphate enzyme central" evidence="12">
    <location>
        <begin position="63"/>
        <end position="196"/>
    </location>
</feature>
<dbReference type="GO" id="GO:0050660">
    <property type="term" value="F:flavin adenine dinucleotide binding"/>
    <property type="evidence" value="ECO:0007669"/>
    <property type="project" value="TreeGrafter"/>
</dbReference>
<dbReference type="InterPro" id="IPR011766">
    <property type="entry name" value="TPP_enzyme_TPP-bd"/>
</dbReference>
<evidence type="ECO:0000313" key="14">
    <source>
        <dbReference type="EMBL" id="CAI8013748.1"/>
    </source>
</evidence>
<evidence type="ECO:0000313" key="15">
    <source>
        <dbReference type="Proteomes" id="UP001174909"/>
    </source>
</evidence>